<feature type="region of interest" description="Disordered" evidence="1">
    <location>
        <begin position="58"/>
        <end position="94"/>
    </location>
</feature>
<keyword evidence="3" id="KW-1185">Reference proteome</keyword>
<dbReference type="OrthoDB" id="4026192at2759"/>
<feature type="compositionally biased region" description="Polar residues" evidence="1">
    <location>
        <begin position="196"/>
        <end position="224"/>
    </location>
</feature>
<evidence type="ECO:0000256" key="1">
    <source>
        <dbReference type="SAM" id="MobiDB-lite"/>
    </source>
</evidence>
<feature type="compositionally biased region" description="Polar residues" evidence="1">
    <location>
        <begin position="58"/>
        <end position="76"/>
    </location>
</feature>
<feature type="region of interest" description="Disordered" evidence="1">
    <location>
        <begin position="186"/>
        <end position="258"/>
    </location>
</feature>
<feature type="region of interest" description="Disordered" evidence="1">
    <location>
        <begin position="327"/>
        <end position="349"/>
    </location>
</feature>
<name>A0A9P0VZZ9_9ASCO</name>
<feature type="compositionally biased region" description="Polar residues" evidence="1">
    <location>
        <begin position="158"/>
        <end position="167"/>
    </location>
</feature>
<feature type="compositionally biased region" description="Low complexity" evidence="1">
    <location>
        <begin position="186"/>
        <end position="195"/>
    </location>
</feature>
<reference evidence="2" key="1">
    <citation type="submission" date="2022-03" db="EMBL/GenBank/DDBJ databases">
        <authorList>
            <person name="Legras J.-L."/>
            <person name="Devillers H."/>
            <person name="Grondin C."/>
        </authorList>
    </citation>
    <scope>NUCLEOTIDE SEQUENCE</scope>
    <source>
        <strain evidence="2">CLIB 1423</strain>
    </source>
</reference>
<feature type="region of interest" description="Disordered" evidence="1">
    <location>
        <begin position="139"/>
        <end position="173"/>
    </location>
</feature>
<proteinExistence type="predicted"/>
<dbReference type="Proteomes" id="UP000837801">
    <property type="component" value="Unassembled WGS sequence"/>
</dbReference>
<accession>A0A9P0VZZ9</accession>
<organism evidence="2 3">
    <name type="scientific">[Candida] railenensis</name>
    <dbReference type="NCBI Taxonomy" id="45579"/>
    <lineage>
        <taxon>Eukaryota</taxon>
        <taxon>Fungi</taxon>
        <taxon>Dikarya</taxon>
        <taxon>Ascomycota</taxon>
        <taxon>Saccharomycotina</taxon>
        <taxon>Pichiomycetes</taxon>
        <taxon>Debaryomycetaceae</taxon>
        <taxon>Kurtzmaniella</taxon>
    </lineage>
</organism>
<gene>
    <name evidence="2" type="ORF">CLIB1423_14S01112</name>
</gene>
<dbReference type="EMBL" id="CAKXYY010000014">
    <property type="protein sequence ID" value="CAH2354059.1"/>
    <property type="molecule type" value="Genomic_DNA"/>
</dbReference>
<protein>
    <submittedName>
        <fullName evidence="2">Uncharacterized protein</fullName>
    </submittedName>
</protein>
<comment type="caution">
    <text evidence="2">The sequence shown here is derived from an EMBL/GenBank/DDBJ whole genome shotgun (WGS) entry which is preliminary data.</text>
</comment>
<feature type="compositionally biased region" description="Low complexity" evidence="1">
    <location>
        <begin position="225"/>
        <end position="258"/>
    </location>
</feature>
<feature type="compositionally biased region" description="Basic and acidic residues" evidence="1">
    <location>
        <begin position="145"/>
        <end position="157"/>
    </location>
</feature>
<evidence type="ECO:0000313" key="2">
    <source>
        <dbReference type="EMBL" id="CAH2354059.1"/>
    </source>
</evidence>
<evidence type="ECO:0000313" key="3">
    <source>
        <dbReference type="Proteomes" id="UP000837801"/>
    </source>
</evidence>
<sequence>MSVFNGLGILVEEKESSTIDEKFDTVQTEFIEDSSEACSEILLPPLPDESEIANNQIFANTQSKNESRSASVSGMNSPYLGDEKKQNFEANSQISEAKESDYSELLSNSCLSSHDLSSLSGGAGVFAIDSSAPFQIFPSISTPAKGKEGKNNTDKDVGSSSQQSTSPLKRLKSLKNGIRKLSLSSLNSNSSVSKSAPATNSSTPITSQRPILSPIQTSIANSEKSLSQDSSSTNSDSYESSSNTDNNPSSTTNSHSLSIMTNSSYPLSISKRSRAFSGSALTPITPPYSSPVITLSDNLQNSKKSLLNIEHSYFDALNVSKSQNHTLNNIHGAQSNSSNSSSARFDYDDDLHSSNSPIHSVSELSKPSELIDYFMFLKEQKKTVIDAFEVTTRKLKESGWCSEHDLNNLQLQQDSSLCQLDTKLLQIKERLDTEFNMSLFNESTINSQGNNASHHSNGFEVLQKQQTSSPSLKVLENRCFSFSEIK</sequence>
<dbReference type="AlphaFoldDB" id="A0A9P0VZZ9"/>